<evidence type="ECO:0000313" key="1">
    <source>
        <dbReference type="EMBL" id="KAJ9124194.1"/>
    </source>
</evidence>
<reference evidence="1" key="1">
    <citation type="submission" date="2023-04" db="EMBL/GenBank/DDBJ databases">
        <title>Draft Genome sequencing of Naganishia species isolated from polar environments using Oxford Nanopore Technology.</title>
        <authorList>
            <person name="Leo P."/>
            <person name="Venkateswaran K."/>
        </authorList>
    </citation>
    <scope>NUCLEOTIDE SEQUENCE</scope>
    <source>
        <strain evidence="1">MNA-CCFEE 5425</strain>
    </source>
</reference>
<gene>
    <name evidence="1" type="ORF">QFC22_000991</name>
</gene>
<proteinExistence type="predicted"/>
<protein>
    <submittedName>
        <fullName evidence="1">Uncharacterized protein</fullName>
    </submittedName>
</protein>
<dbReference type="Proteomes" id="UP001243375">
    <property type="component" value="Unassembled WGS sequence"/>
</dbReference>
<evidence type="ECO:0000313" key="2">
    <source>
        <dbReference type="Proteomes" id="UP001243375"/>
    </source>
</evidence>
<keyword evidence="2" id="KW-1185">Reference proteome</keyword>
<comment type="caution">
    <text evidence="1">The sequence shown here is derived from an EMBL/GenBank/DDBJ whole genome shotgun (WGS) entry which is preliminary data.</text>
</comment>
<accession>A0ACC2XJM9</accession>
<name>A0ACC2XJM9_9TREE</name>
<dbReference type="EMBL" id="JASBWU010000002">
    <property type="protein sequence ID" value="KAJ9124194.1"/>
    <property type="molecule type" value="Genomic_DNA"/>
</dbReference>
<organism evidence="1 2">
    <name type="scientific">Naganishia vaughanmartiniae</name>
    <dbReference type="NCBI Taxonomy" id="1424756"/>
    <lineage>
        <taxon>Eukaryota</taxon>
        <taxon>Fungi</taxon>
        <taxon>Dikarya</taxon>
        <taxon>Basidiomycota</taxon>
        <taxon>Agaricomycotina</taxon>
        <taxon>Tremellomycetes</taxon>
        <taxon>Filobasidiales</taxon>
        <taxon>Filobasidiaceae</taxon>
        <taxon>Naganishia</taxon>
    </lineage>
</organism>
<sequence>MIQGNVLTWLGSAGGWYDETAMGLQDYPGMGQGAVALRDLEDDTLLFSVPSSLLLSAEHSDLRTHLSSADWKDLVDAGGWTALIMCMMWEDAQGERSRWYGYLKTLPERFDTPMFWSEDDLRWLEGTDILSKVGKTSAEETYKSQIVPLLQKYPEVFTPDPSASHRTIPHFSVDDFHVQGSRMLSRSFSVPKDTVKPDPMGDVSMQSAGSDESADEGAAMDDREAEKGSAAAQLVSEEEAPVVIPDESQVENGNDEEEEEDDHEDDDDDEDSEADIEEEVMVPVADILNAAYGLDNVSSSR</sequence>